<name>A0A0W0GE82_MONRR</name>
<evidence type="ECO:0000313" key="2">
    <source>
        <dbReference type="EMBL" id="KTB46836.1"/>
    </source>
</evidence>
<proteinExistence type="predicted"/>
<dbReference type="AlphaFoldDB" id="A0A0W0GE82"/>
<accession>A0A0W0GE82</accession>
<feature type="region of interest" description="Disordered" evidence="1">
    <location>
        <begin position="325"/>
        <end position="344"/>
    </location>
</feature>
<feature type="region of interest" description="Disordered" evidence="1">
    <location>
        <begin position="184"/>
        <end position="254"/>
    </location>
</feature>
<reference evidence="2 3" key="1">
    <citation type="submission" date="2015-12" db="EMBL/GenBank/DDBJ databases">
        <title>Draft genome sequence of Moniliophthora roreri, the causal agent of frosty pod rot of cacao.</title>
        <authorList>
            <person name="Aime M.C."/>
            <person name="Diaz-Valderrama J.R."/>
            <person name="Kijpornyongpan T."/>
            <person name="Phillips-Mora W."/>
        </authorList>
    </citation>
    <scope>NUCLEOTIDE SEQUENCE [LARGE SCALE GENOMIC DNA]</scope>
    <source>
        <strain evidence="2 3">MCA 2952</strain>
    </source>
</reference>
<dbReference type="EMBL" id="LATX01000238">
    <property type="protein sequence ID" value="KTB46836.1"/>
    <property type="molecule type" value="Genomic_DNA"/>
</dbReference>
<protein>
    <submittedName>
        <fullName evidence="2">Uncharacterized protein</fullName>
    </submittedName>
</protein>
<feature type="compositionally biased region" description="Low complexity" evidence="1">
    <location>
        <begin position="117"/>
        <end position="131"/>
    </location>
</feature>
<feature type="compositionally biased region" description="Polar residues" evidence="1">
    <location>
        <begin position="62"/>
        <end position="72"/>
    </location>
</feature>
<comment type="caution">
    <text evidence="2">The sequence shown here is derived from an EMBL/GenBank/DDBJ whole genome shotgun (WGS) entry which is preliminary data.</text>
</comment>
<feature type="compositionally biased region" description="Polar residues" evidence="1">
    <location>
        <begin position="100"/>
        <end position="116"/>
    </location>
</feature>
<gene>
    <name evidence="2" type="ORF">WG66_594</name>
</gene>
<feature type="compositionally biased region" description="Polar residues" evidence="1">
    <location>
        <begin position="574"/>
        <end position="584"/>
    </location>
</feature>
<organism evidence="2 3">
    <name type="scientific">Moniliophthora roreri</name>
    <name type="common">Frosty pod rot fungus</name>
    <name type="synonym">Monilia roreri</name>
    <dbReference type="NCBI Taxonomy" id="221103"/>
    <lineage>
        <taxon>Eukaryota</taxon>
        <taxon>Fungi</taxon>
        <taxon>Dikarya</taxon>
        <taxon>Basidiomycota</taxon>
        <taxon>Agaricomycotina</taxon>
        <taxon>Agaricomycetes</taxon>
        <taxon>Agaricomycetidae</taxon>
        <taxon>Agaricales</taxon>
        <taxon>Marasmiineae</taxon>
        <taxon>Marasmiaceae</taxon>
        <taxon>Moniliophthora</taxon>
    </lineage>
</organism>
<feature type="region of interest" description="Disordered" evidence="1">
    <location>
        <begin position="570"/>
        <end position="591"/>
    </location>
</feature>
<dbReference type="Proteomes" id="UP000054988">
    <property type="component" value="Unassembled WGS sequence"/>
</dbReference>
<feature type="region of interest" description="Disordered" evidence="1">
    <location>
        <begin position="277"/>
        <end position="301"/>
    </location>
</feature>
<feature type="compositionally biased region" description="Polar residues" evidence="1">
    <location>
        <begin position="198"/>
        <end position="221"/>
    </location>
</feature>
<evidence type="ECO:0000256" key="1">
    <source>
        <dbReference type="SAM" id="MobiDB-lite"/>
    </source>
</evidence>
<feature type="region of interest" description="Disordered" evidence="1">
    <location>
        <begin position="1"/>
        <end position="158"/>
    </location>
</feature>
<evidence type="ECO:0000313" key="3">
    <source>
        <dbReference type="Proteomes" id="UP000054988"/>
    </source>
</evidence>
<feature type="compositionally biased region" description="Low complexity" evidence="1">
    <location>
        <begin position="17"/>
        <end position="36"/>
    </location>
</feature>
<sequence>MRNLEIELERWREAEKSSSSQNTSTSSQAVPASSSSELRNNWRRQLREAFSSAAKADPPLSAASQIPSSESTRVYPPQEPVKPQTSVSSFRVTDFRFYDPSSSSSHGNQTIQDNLPSQSISFSDSSASIASEQRPDVNMTHDALPPPTSAMPHTYSTTPVSLSTLADSRSRQENEALVYPPPAYTRAQLPQHPPRLPHSQSAPTVNQTSLQHSQRVSTLNARSEPRGPTRNTRSRSSAHLYHNPTPSSSSMNRRRTTIDLPTRNSSQFWNMAHPDASLPIRSEAAPKRTQQNRRSPSRADLETHMAIDSDPAHEFAGQDIYRTSSRAELDDSSKGAVPKDTEFERCPSRAELEAILATGFGPEDMVQQNQTDPQSTRYLTPVTNPHPIGNWYPSTSITTPIHPQIPVTNRQFAQLSHPCTSHSATRFPVTNQQPVQMGFSSTSNVPAHHQILAMNHQQAQSGHSSTLASTPTIHISNPQPTELSIPSTTFEMAFSPSTTPVPTHTQTVVMHQNPVEPNYPSATGFAPPQIPLLVAPQPLRVGVKRTIIDPYPLQEYEQVPKQVFSFPEDRRWSSDNSLSNWTGTGTEGASGEDRTVHEFAQACSGVVQQSLEVGGTWNPAMQAQDWPTSQ</sequence>
<feature type="compositionally biased region" description="Basic and acidic residues" evidence="1">
    <location>
        <begin position="1"/>
        <end position="16"/>
    </location>
</feature>